<evidence type="ECO:0000256" key="4">
    <source>
        <dbReference type="ARBA" id="ARBA00023211"/>
    </source>
</evidence>
<evidence type="ECO:0000256" key="2">
    <source>
        <dbReference type="ARBA" id="ARBA00022490"/>
    </source>
</evidence>
<keyword evidence="5 6" id="KW-0413">Isomerase</keyword>
<dbReference type="PIRSF" id="PIRSF001491">
    <property type="entry name" value="Ppentomutase"/>
    <property type="match status" value="1"/>
</dbReference>
<dbReference type="InterPro" id="IPR024052">
    <property type="entry name" value="Phosphopentomutase_DeoB_cap_sf"/>
</dbReference>
<comment type="caution">
    <text evidence="9">The sequence shown here is derived from an EMBL/GenBank/DDBJ whole genome shotgun (WGS) entry which is preliminary data.</text>
</comment>
<dbReference type="Gene3D" id="3.30.70.1250">
    <property type="entry name" value="Phosphopentomutase"/>
    <property type="match status" value="1"/>
</dbReference>
<protein>
    <recommendedName>
        <fullName evidence="6 7">Phosphopentomutase</fullName>
        <ecNumber evidence="6 7">5.4.2.7</ecNumber>
    </recommendedName>
    <alternativeName>
        <fullName evidence="6">Phosphodeoxyribomutase</fullName>
    </alternativeName>
</protein>
<dbReference type="GO" id="GO:0006015">
    <property type="term" value="P:5-phosphoribose 1-diphosphate biosynthetic process"/>
    <property type="evidence" value="ECO:0007669"/>
    <property type="project" value="UniProtKB-UniPathway"/>
</dbReference>
<feature type="domain" description="Metalloenzyme" evidence="8">
    <location>
        <begin position="3"/>
        <end position="397"/>
    </location>
</feature>
<dbReference type="InterPro" id="IPR010045">
    <property type="entry name" value="DeoB"/>
</dbReference>
<comment type="subcellular location">
    <subcellularLocation>
        <location evidence="6">Cytoplasm</location>
    </subcellularLocation>
</comment>
<dbReference type="GO" id="GO:0009117">
    <property type="term" value="P:nucleotide metabolic process"/>
    <property type="evidence" value="ECO:0007669"/>
    <property type="project" value="UniProtKB-UniRule"/>
</dbReference>
<comment type="cofactor">
    <cofactor evidence="6">
        <name>Mn(2+)</name>
        <dbReference type="ChEBI" id="CHEBI:29035"/>
    </cofactor>
    <text evidence="6">Binds 2 manganese ions.</text>
</comment>
<evidence type="ECO:0000313" key="9">
    <source>
        <dbReference type="EMBL" id="PZM16033.1"/>
    </source>
</evidence>
<keyword evidence="4 6" id="KW-0464">Manganese</keyword>
<feature type="binding site" evidence="6">
    <location>
        <position position="358"/>
    </location>
    <ligand>
        <name>Mn(2+)</name>
        <dbReference type="ChEBI" id="CHEBI:29035"/>
        <label>2</label>
    </ligand>
</feature>
<dbReference type="GO" id="GO:0043094">
    <property type="term" value="P:metabolic compound salvage"/>
    <property type="evidence" value="ECO:0007669"/>
    <property type="project" value="UniProtKB-UniRule"/>
</dbReference>
<dbReference type="UniPathway" id="UPA00087">
    <property type="reaction ID" value="UER00173"/>
</dbReference>
<dbReference type="GO" id="GO:0000287">
    <property type="term" value="F:magnesium ion binding"/>
    <property type="evidence" value="ECO:0007669"/>
    <property type="project" value="UniProtKB-UniRule"/>
</dbReference>
<evidence type="ECO:0000313" key="10">
    <source>
        <dbReference type="Proteomes" id="UP000248925"/>
    </source>
</evidence>
<dbReference type="EC" id="5.4.2.7" evidence="6 7"/>
<feature type="binding site" evidence="6">
    <location>
        <position position="346"/>
    </location>
    <ligand>
        <name>Mn(2+)</name>
        <dbReference type="ChEBI" id="CHEBI:29035"/>
        <label>1</label>
    </ligand>
</feature>
<dbReference type="NCBIfam" id="TIGR01696">
    <property type="entry name" value="deoB"/>
    <property type="match status" value="1"/>
</dbReference>
<evidence type="ECO:0000256" key="5">
    <source>
        <dbReference type="ARBA" id="ARBA00023235"/>
    </source>
</evidence>
<dbReference type="Pfam" id="PF01676">
    <property type="entry name" value="Metalloenzyme"/>
    <property type="match status" value="1"/>
</dbReference>
<dbReference type="SUPFAM" id="SSF143856">
    <property type="entry name" value="DeoB insert domain-like"/>
    <property type="match status" value="1"/>
</dbReference>
<keyword evidence="2 6" id="KW-0963">Cytoplasm</keyword>
<feature type="binding site" evidence="6">
    <location>
        <position position="310"/>
    </location>
    <ligand>
        <name>Mn(2+)</name>
        <dbReference type="ChEBI" id="CHEBI:29035"/>
        <label>2</label>
    </ligand>
</feature>
<reference evidence="9 10" key="1">
    <citation type="journal article" date="2018" name="Sci. Rep.">
        <title>Rhizobium tumorigenes sp. nov., a novel plant tumorigenic bacterium isolated from cane gall tumors on thornless blackberry.</title>
        <authorList>
            <person name="Kuzmanovi N."/>
            <person name="Smalla K."/>
            <person name="Gronow S."/>
            <person name="PuBawska J."/>
        </authorList>
    </citation>
    <scope>NUCLEOTIDE SEQUENCE [LARGE SCALE GENOMIC DNA]</scope>
    <source>
        <strain evidence="9 10">CCBAU 85046</strain>
    </source>
</reference>
<keyword evidence="10" id="KW-1185">Reference proteome</keyword>
<dbReference type="PANTHER" id="PTHR21110">
    <property type="entry name" value="PHOSPHOPENTOMUTASE"/>
    <property type="match status" value="1"/>
</dbReference>
<dbReference type="Proteomes" id="UP000248925">
    <property type="component" value="Unassembled WGS sequence"/>
</dbReference>
<dbReference type="OrthoDB" id="9769930at2"/>
<evidence type="ECO:0000256" key="3">
    <source>
        <dbReference type="ARBA" id="ARBA00022723"/>
    </source>
</evidence>
<feature type="binding site" evidence="6">
    <location>
        <position position="347"/>
    </location>
    <ligand>
        <name>Mn(2+)</name>
        <dbReference type="ChEBI" id="CHEBI:29035"/>
        <label>1</label>
    </ligand>
</feature>
<accession>A0A2W4F134</accession>
<dbReference type="SUPFAM" id="SSF53649">
    <property type="entry name" value="Alkaline phosphatase-like"/>
    <property type="match status" value="1"/>
</dbReference>
<dbReference type="InterPro" id="IPR017850">
    <property type="entry name" value="Alkaline_phosphatase_core_sf"/>
</dbReference>
<dbReference type="Gene3D" id="3.40.720.10">
    <property type="entry name" value="Alkaline Phosphatase, subunit A"/>
    <property type="match status" value="1"/>
</dbReference>
<comment type="similarity">
    <text evidence="1 6">Belongs to the phosphopentomutase family.</text>
</comment>
<organism evidence="9 10">
    <name type="scientific">Rhizobium tubonense</name>
    <dbReference type="NCBI Taxonomy" id="484088"/>
    <lineage>
        <taxon>Bacteria</taxon>
        <taxon>Pseudomonadati</taxon>
        <taxon>Pseudomonadota</taxon>
        <taxon>Alphaproteobacteria</taxon>
        <taxon>Hyphomicrobiales</taxon>
        <taxon>Rhizobiaceae</taxon>
        <taxon>Rhizobium/Agrobacterium group</taxon>
        <taxon>Rhizobium</taxon>
    </lineage>
</organism>
<evidence type="ECO:0000256" key="7">
    <source>
        <dbReference type="NCBIfam" id="TIGR01696"/>
    </source>
</evidence>
<name>A0A2W4F134_9HYPH</name>
<evidence type="ECO:0000256" key="1">
    <source>
        <dbReference type="ARBA" id="ARBA00010373"/>
    </source>
</evidence>
<proteinExistence type="inferred from homology"/>
<sequence length="406" mass="43719">MARAFLFVLDSFGIGGAPDAAAYGDEGANTLGHIAEFCAAGAGDREGLRSGPLMLPNMSALGLLQIAKTATGNYPAGMPMPERVYGLYGCANEISRGKDTPSGHWEIAGTPVSFDWGYFPLEGDAFPPELVNTLCQAADLPGILGNCHASGTDIIDKYGEEHIRSGKPICYTSSDSVFQIAAHEKHFGLERLMHLSQIARTLLDPYNIGRVIARPFLGETRATFERTGNRRDFSVPPPEPTLLDRLVADGRTVHAVGKIGDIFAHQGVSSVIKANGNAALMDATLEAMETAADGDLVFTNFVDFDMIYGHRRNVPGYAAALEAFDARLPEVYRKLKPGDLVIMTADHGCDPTWRGTDHTRERVPIIAYGPGLRSRSIGIRSTYADIGETIAYHLGIKAGPHGRSFL</sequence>
<dbReference type="HAMAP" id="MF_00740">
    <property type="entry name" value="Phosphopentomut"/>
    <property type="match status" value="1"/>
</dbReference>
<dbReference type="EMBL" id="PCDP01000005">
    <property type="protein sequence ID" value="PZM16033.1"/>
    <property type="molecule type" value="Genomic_DNA"/>
</dbReference>
<dbReference type="GO" id="GO:0008973">
    <property type="term" value="F:phosphopentomutase activity"/>
    <property type="evidence" value="ECO:0007669"/>
    <property type="project" value="UniProtKB-UniRule"/>
</dbReference>
<dbReference type="GO" id="GO:0030145">
    <property type="term" value="F:manganese ion binding"/>
    <property type="evidence" value="ECO:0007669"/>
    <property type="project" value="UniProtKB-UniRule"/>
</dbReference>
<comment type="function">
    <text evidence="6">Isomerase that catalyzes the conversion of deoxy-ribose 1-phosphate (dRib-1-P) and ribose 1-phosphate (Rib-1-P) to deoxy-ribose 5-phosphate (dRib-5-P) and ribose 5-phosphate (Rib-5-P), respectively.</text>
</comment>
<evidence type="ECO:0000256" key="6">
    <source>
        <dbReference type="HAMAP-Rule" id="MF_00740"/>
    </source>
</evidence>
<dbReference type="InterPro" id="IPR006124">
    <property type="entry name" value="Metalloenzyme"/>
</dbReference>
<dbReference type="PANTHER" id="PTHR21110:SF0">
    <property type="entry name" value="PHOSPHOPENTOMUTASE"/>
    <property type="match status" value="1"/>
</dbReference>
<dbReference type="GO" id="GO:0005829">
    <property type="term" value="C:cytosol"/>
    <property type="evidence" value="ECO:0007669"/>
    <property type="project" value="TreeGrafter"/>
</dbReference>
<dbReference type="RefSeq" id="WP_111158967.1">
    <property type="nucleotide sequence ID" value="NZ_PCDP01000005.1"/>
</dbReference>
<dbReference type="FunFam" id="3.30.70.1250:FF:000001">
    <property type="entry name" value="Phosphopentomutase"/>
    <property type="match status" value="1"/>
</dbReference>
<dbReference type="GO" id="GO:0006018">
    <property type="term" value="P:2-deoxyribose 1-phosphate catabolic process"/>
    <property type="evidence" value="ECO:0007669"/>
    <property type="project" value="UniProtKB-UniRule"/>
</dbReference>
<comment type="catalytic activity">
    <reaction evidence="6">
        <text>alpha-D-ribose 1-phosphate = D-ribose 5-phosphate</text>
        <dbReference type="Rhea" id="RHEA:18793"/>
        <dbReference type="ChEBI" id="CHEBI:57720"/>
        <dbReference type="ChEBI" id="CHEBI:78346"/>
        <dbReference type="EC" id="5.4.2.7"/>
    </reaction>
</comment>
<dbReference type="AlphaFoldDB" id="A0A2W4F134"/>
<comment type="pathway">
    <text evidence="6">Carbohydrate degradation; 2-deoxy-D-ribose 1-phosphate degradation; D-glyceraldehyde 3-phosphate and acetaldehyde from 2-deoxy-alpha-D-ribose 1-phosphate: step 1/2.</text>
</comment>
<dbReference type="CDD" id="cd16009">
    <property type="entry name" value="PPM"/>
    <property type="match status" value="1"/>
</dbReference>
<keyword evidence="3 6" id="KW-0479">Metal-binding</keyword>
<evidence type="ECO:0000259" key="8">
    <source>
        <dbReference type="Pfam" id="PF01676"/>
    </source>
</evidence>
<gene>
    <name evidence="6" type="primary">deoB</name>
    <name evidence="9" type="ORF">CPY51_04945</name>
</gene>
<feature type="binding site" evidence="6">
    <location>
        <position position="10"/>
    </location>
    <ligand>
        <name>Mn(2+)</name>
        <dbReference type="ChEBI" id="CHEBI:29035"/>
        <label>1</label>
    </ligand>
</feature>
<comment type="catalytic activity">
    <reaction evidence="6">
        <text>2-deoxy-alpha-D-ribose 1-phosphate = 2-deoxy-D-ribose 5-phosphate</text>
        <dbReference type="Rhea" id="RHEA:27658"/>
        <dbReference type="ChEBI" id="CHEBI:57259"/>
        <dbReference type="ChEBI" id="CHEBI:62877"/>
        <dbReference type="EC" id="5.4.2.7"/>
    </reaction>
</comment>
<feature type="binding site" evidence="6">
    <location>
        <position position="305"/>
    </location>
    <ligand>
        <name>Mn(2+)</name>
        <dbReference type="ChEBI" id="CHEBI:29035"/>
        <label>2</label>
    </ligand>
</feature>
<dbReference type="NCBIfam" id="NF003766">
    <property type="entry name" value="PRK05362.1"/>
    <property type="match status" value="1"/>
</dbReference>